<evidence type="ECO:0000256" key="13">
    <source>
        <dbReference type="SAM" id="MobiDB-lite"/>
    </source>
</evidence>
<comment type="catalytic activity">
    <reaction evidence="1">
        <text>ATP = 3',5'-cyclic AMP + diphosphate</text>
        <dbReference type="Rhea" id="RHEA:15389"/>
        <dbReference type="ChEBI" id="CHEBI:30616"/>
        <dbReference type="ChEBI" id="CHEBI:33019"/>
        <dbReference type="ChEBI" id="CHEBI:58165"/>
        <dbReference type="EC" id="4.6.1.1"/>
    </reaction>
</comment>
<dbReference type="Proteomes" id="UP000269793">
    <property type="component" value="Chromosome I"/>
</dbReference>
<keyword evidence="8" id="KW-0460">Magnesium</keyword>
<dbReference type="InterPro" id="IPR055414">
    <property type="entry name" value="LRR_R13L4/SHOC2-like"/>
</dbReference>
<feature type="region of interest" description="Disordered" evidence="13">
    <location>
        <begin position="164"/>
        <end position="222"/>
    </location>
</feature>
<dbReference type="SUPFAM" id="SSF81606">
    <property type="entry name" value="PP2C-like"/>
    <property type="match status" value="1"/>
</dbReference>
<comment type="similarity">
    <text evidence="2">Belongs to the adenylyl cyclase class-3 family.</text>
</comment>
<dbReference type="InterPro" id="IPR036457">
    <property type="entry name" value="PPM-type-like_dom_sf"/>
</dbReference>
<keyword evidence="9" id="KW-0115">cAMP biosynthesis</keyword>
<dbReference type="GO" id="GO:0005737">
    <property type="term" value="C:cytoplasm"/>
    <property type="evidence" value="ECO:0007669"/>
    <property type="project" value="TreeGrafter"/>
</dbReference>
<dbReference type="GO" id="GO:0006171">
    <property type="term" value="P:cAMP biosynthetic process"/>
    <property type="evidence" value="ECO:0007669"/>
    <property type="project" value="UniProtKB-KW"/>
</dbReference>
<gene>
    <name evidence="17" type="primary">UAC1</name>
    <name evidence="17" type="ORF">DNF11_0115</name>
</gene>
<evidence type="ECO:0000256" key="11">
    <source>
        <dbReference type="ARBA" id="ARBA00032597"/>
    </source>
</evidence>
<feature type="compositionally biased region" description="Basic residues" evidence="13">
    <location>
        <begin position="94"/>
        <end position="104"/>
    </location>
</feature>
<evidence type="ECO:0000256" key="4">
    <source>
        <dbReference type="ARBA" id="ARBA00021420"/>
    </source>
</evidence>
<feature type="region of interest" description="Disordered" evidence="13">
    <location>
        <begin position="84"/>
        <end position="121"/>
    </location>
</feature>
<proteinExistence type="inferred from homology"/>
<dbReference type="CDD" id="cd07302">
    <property type="entry name" value="CHD"/>
    <property type="match status" value="1"/>
</dbReference>
<evidence type="ECO:0000259" key="14">
    <source>
        <dbReference type="PROSITE" id="PS50125"/>
    </source>
</evidence>
<dbReference type="PROSITE" id="PS51450">
    <property type="entry name" value="LRR"/>
    <property type="match status" value="3"/>
</dbReference>
<name>A0A3G2RZF9_MALR7</name>
<organism evidence="17 18">
    <name type="scientific">Malassezia restricta (strain ATCC 96810 / NBRC 103918 / CBS 7877)</name>
    <name type="common">Seborrheic dermatitis infection agent</name>
    <dbReference type="NCBI Taxonomy" id="425264"/>
    <lineage>
        <taxon>Eukaryota</taxon>
        <taxon>Fungi</taxon>
        <taxon>Dikarya</taxon>
        <taxon>Basidiomycota</taxon>
        <taxon>Ustilaginomycotina</taxon>
        <taxon>Malasseziomycetes</taxon>
        <taxon>Malasseziales</taxon>
        <taxon>Malasseziaceae</taxon>
        <taxon>Malassezia</taxon>
    </lineage>
</organism>
<feature type="domain" description="Ras-associating" evidence="15">
    <location>
        <begin position="413"/>
        <end position="503"/>
    </location>
</feature>
<dbReference type="SUPFAM" id="SSF52047">
    <property type="entry name" value="RNI-like"/>
    <property type="match status" value="1"/>
</dbReference>
<protein>
    <recommendedName>
        <fullName evidence="4">Adenylate cyclase</fullName>
        <ecNumber evidence="3">4.6.1.1</ecNumber>
    </recommendedName>
    <alternativeName>
        <fullName evidence="11">ATP pyrophosphate-lyase</fullName>
    </alternativeName>
    <alternativeName>
        <fullName evidence="12">Adenylyl cyclase</fullName>
    </alternativeName>
</protein>
<evidence type="ECO:0000256" key="8">
    <source>
        <dbReference type="ARBA" id="ARBA00022842"/>
    </source>
</evidence>
<evidence type="ECO:0000313" key="17">
    <source>
        <dbReference type="EMBL" id="AYO41065.1"/>
    </source>
</evidence>
<sequence length="1806" mass="202593">MDPEPDVRMPGGIIEHKVEQVKREDGQIYDTISPWLREDAKALPPSTPWPLKASEPPPEAHEPNHGLSLRSLNPFALIRQGMHARKGNLADKRSFRRDKHHKRLASSQSPSRLPVESEAQPSRASMLFEPLHYVSSNESAISAGKTHGVTLDTNLDKMDDIIARPRTSEDMLRASPSTPRRSVTRMTPIIPHHESRRSESVSPRSEAVHSPSMSPHGALFPGDLRAAPSIRSASPMFLPEAGPISTWKPPESWAVLSHAGEHHMKDVVGEYVDENEVAPSPTSHRLTDSDSSQIVIYEPVMEACSPAATMHMNPFDEMSEPRKPRFFRRAALKEEDTEDACMPHVPSKKSALMSVGHAAFGRRHRSATASHFPFLRPRRTEATPPLDTPMLPQVPDPPAPLVFRSMDVDISTGKTFVRVYMQNDTYVILSCAVETAASELAYALGRHAAIPDPQGHRLFLYERGTDRPLAPTERPARILRRRLIQAGYTEADGLDELGRQDLSFLLRFVYRADRASTVRIAPHEHQDQTYKHMNLQGMHLTMIPVPVYSCAEWVVSLDLSMNPLTDVPIDFVQLCKNLRMLRIASLALKRVPESVTAIQQLTHLDVSSNRLLDLDHIPLHTLPALKVIRANNNRLSSVPAYMPDMSALQYLNLSNNRLDTFPMRICAIPNLRDLDLSFNAISIIPPDIHRLVHLERLFLVGNNINRLPAEMHNLHALRVLDVRHTSLHALGDLLSLPQLERLLASHNYLTHIEGDVGHQLQMLELSHNPLTRVHLAASVTTSLTHLNLSHANLVTINESLFQSVPQLHSLVLDHNQFASLPPLGALGQLEYLSCATNALAHLPESIGSLSALAHLDVRDNNLRTLPQSLWHCHSLQTLNASSNVLSALPIPESTDMPLARSLVCMSIADNRFSDDVFAVLMHFHELEILNVSMNELYEVPSGALVAMPQLQELYMSSNSLSALPADDLEHLQQLRVLFINGNKLQSLPTELGRLKELRAIDAGNNALKYNIANWHYDWNWNANPELRYLNLSGNKRFEIKPKMADVHGREKNLADFNRLRHLRLLGLMEVTMTHQPLPDDSDHRRVRTTLAHLNAMPYGIADSIGFHDAFSVFDLVVPNFRGEENESLFGLIDGRSHSSLAGTRIARYITDRAAHVLDEELRRLPSPPAINDPVPMAIRRAFLRLNQMYAEYVLRVHAEHTEPPHTGEMHGSQEVFWGWGSVTSPDMHLWQSGAMALLAYQRQHTLYVANIGQTVAVLSRAGGLVRVLGKQHDPLHRDETERIRAAEGWVSLRNYVNDKTPVARAFGHFHLTPVITACPSVHSIELTDADEFVIVANTELWKYLSYQMAVDIARMDHNKPRIASQKLRDMAIAYGAKEPIAVMVVTVAGLFHEHLNVHATQRATVDKTLMRRGRNDMDSTLARLEREVMPPIGQVALVFTDIKNSTLLWETNPSMQSAIRLHNLLLRRQMRSIGGYEVKTEGDAFMVSFPSVCAALLWCFSVQMRLLTIDWPQEILDSPTTQTVYADDGTLLYRGLSVRIGVHWGCPVCEIDPVNNRMDYFGPMVNRAARISAAADGGQILVSRDVIQELERVFEKYKDDEHLPHSAGSEAVSHSGTPRDVVFLRRLGLGIISMGQRRLKGIEAPEHLSIVYPKMLAGRYTHLAGARRSSGLFQMYEPTKELLALTQVKQLGYVCLRLESLSNARCFPGIDPRDPWSDAVYEGRHRPSQPVPSAQRSALVQSCVERAPEMLIIASREDATDAELFPILRQLVTRIRNSIHTITLQYAKRAPDTSQVLELLFRGLEE</sequence>
<dbReference type="FunFam" id="3.80.10.10:FF:001164">
    <property type="entry name" value="GH01279p"/>
    <property type="match status" value="1"/>
</dbReference>
<dbReference type="InterPro" id="IPR001932">
    <property type="entry name" value="PPM-type_phosphatase-like_dom"/>
</dbReference>
<dbReference type="VEuPathDB" id="FungiDB:DNF11_0115"/>
<dbReference type="Pfam" id="PF23598">
    <property type="entry name" value="LRR_14"/>
    <property type="match status" value="1"/>
</dbReference>
<dbReference type="CDD" id="cd17214">
    <property type="entry name" value="RA_CYR1_like"/>
    <property type="match status" value="1"/>
</dbReference>
<dbReference type="Pfam" id="PF23010">
    <property type="entry name" value="RA_3"/>
    <property type="match status" value="1"/>
</dbReference>
<dbReference type="GO" id="GO:0046872">
    <property type="term" value="F:metal ion binding"/>
    <property type="evidence" value="ECO:0007669"/>
    <property type="project" value="UniProtKB-KW"/>
</dbReference>
<dbReference type="InterPro" id="IPR029787">
    <property type="entry name" value="Nucleotide_cyclase"/>
</dbReference>
<dbReference type="PANTHER" id="PTHR48051:SF54">
    <property type="entry name" value="LEUCINE-RICH REPEAT-CONTAINING PROTEIN"/>
    <property type="match status" value="1"/>
</dbReference>
<evidence type="ECO:0000313" key="18">
    <source>
        <dbReference type="Proteomes" id="UP000269793"/>
    </source>
</evidence>
<evidence type="ECO:0000256" key="3">
    <source>
        <dbReference type="ARBA" id="ARBA00012201"/>
    </source>
</evidence>
<evidence type="ECO:0000256" key="6">
    <source>
        <dbReference type="ARBA" id="ARBA00022723"/>
    </source>
</evidence>
<dbReference type="OrthoDB" id="2021138at2759"/>
<feature type="compositionally biased region" description="Polar residues" evidence="13">
    <location>
        <begin position="175"/>
        <end position="185"/>
    </location>
</feature>
<dbReference type="InterPro" id="IPR003591">
    <property type="entry name" value="Leu-rich_rpt_typical-subtyp"/>
</dbReference>
<feature type="domain" description="Guanylate cyclase" evidence="14">
    <location>
        <begin position="1436"/>
        <end position="1572"/>
    </location>
</feature>
<dbReference type="Pfam" id="PF00211">
    <property type="entry name" value="Guanylate_cyc"/>
    <property type="match status" value="1"/>
</dbReference>
<evidence type="ECO:0000259" key="15">
    <source>
        <dbReference type="PROSITE" id="PS50200"/>
    </source>
</evidence>
<feature type="domain" description="PPM-type phosphatase" evidence="16">
    <location>
        <begin position="1097"/>
        <end position="1387"/>
    </location>
</feature>
<dbReference type="GO" id="GO:0004016">
    <property type="term" value="F:adenylate cyclase activity"/>
    <property type="evidence" value="ECO:0007669"/>
    <property type="project" value="UniProtKB-EC"/>
</dbReference>
<dbReference type="InterPro" id="IPR050216">
    <property type="entry name" value="LRR_domain-containing"/>
</dbReference>
<dbReference type="SMART" id="SM00044">
    <property type="entry name" value="CYCc"/>
    <property type="match status" value="1"/>
</dbReference>
<dbReference type="Gene3D" id="3.30.70.1230">
    <property type="entry name" value="Nucleotide cyclase"/>
    <property type="match status" value="1"/>
</dbReference>
<evidence type="ECO:0000256" key="10">
    <source>
        <dbReference type="ARBA" id="ARBA00023239"/>
    </source>
</evidence>
<dbReference type="InterPro" id="IPR000159">
    <property type="entry name" value="RA_dom"/>
</dbReference>
<dbReference type="Pfam" id="PF00560">
    <property type="entry name" value="LRR_1"/>
    <property type="match status" value="1"/>
</dbReference>
<dbReference type="STRING" id="425264.A0A3G2RZF9"/>
<keyword evidence="6" id="KW-0479">Metal-binding</keyword>
<dbReference type="InterPro" id="IPR001054">
    <property type="entry name" value="A/G_cyclase"/>
</dbReference>
<feature type="region of interest" description="Disordered" evidence="13">
    <location>
        <begin position="37"/>
        <end position="68"/>
    </location>
</feature>
<evidence type="ECO:0000256" key="1">
    <source>
        <dbReference type="ARBA" id="ARBA00001593"/>
    </source>
</evidence>
<keyword evidence="10 17" id="KW-0456">Lyase</keyword>
<evidence type="ECO:0000256" key="5">
    <source>
        <dbReference type="ARBA" id="ARBA00022614"/>
    </source>
</evidence>
<dbReference type="InterPro" id="IPR055071">
    <property type="entry name" value="RA_PHLPP-like"/>
</dbReference>
<keyword evidence="7" id="KW-0677">Repeat</keyword>
<dbReference type="EC" id="4.6.1.1" evidence="3"/>
<evidence type="ECO:0000256" key="12">
    <source>
        <dbReference type="ARBA" id="ARBA00032637"/>
    </source>
</evidence>
<keyword evidence="5" id="KW-0433">Leucine-rich repeat</keyword>
<evidence type="ECO:0000256" key="7">
    <source>
        <dbReference type="ARBA" id="ARBA00022737"/>
    </source>
</evidence>
<dbReference type="InterPro" id="IPR032675">
    <property type="entry name" value="LRR_dom_sf"/>
</dbReference>
<dbReference type="PROSITE" id="PS50200">
    <property type="entry name" value="RA"/>
    <property type="match status" value="1"/>
</dbReference>
<dbReference type="SUPFAM" id="SSF52058">
    <property type="entry name" value="L domain-like"/>
    <property type="match status" value="1"/>
</dbReference>
<dbReference type="SMART" id="SM00364">
    <property type="entry name" value="LRR_BAC"/>
    <property type="match status" value="10"/>
</dbReference>
<dbReference type="GO" id="GO:0035556">
    <property type="term" value="P:intracellular signal transduction"/>
    <property type="evidence" value="ECO:0007669"/>
    <property type="project" value="InterPro"/>
</dbReference>
<dbReference type="PANTHER" id="PTHR48051">
    <property type="match status" value="1"/>
</dbReference>
<dbReference type="EMBL" id="CP033148">
    <property type="protein sequence ID" value="AYO41065.1"/>
    <property type="molecule type" value="Genomic_DNA"/>
</dbReference>
<dbReference type="Pfam" id="PF00481">
    <property type="entry name" value="PP2C"/>
    <property type="match status" value="1"/>
</dbReference>
<dbReference type="InterPro" id="IPR001611">
    <property type="entry name" value="Leu-rich_rpt"/>
</dbReference>
<keyword evidence="18" id="KW-1185">Reference proteome</keyword>
<evidence type="ECO:0000259" key="16">
    <source>
        <dbReference type="PROSITE" id="PS51746"/>
    </source>
</evidence>
<evidence type="ECO:0000256" key="9">
    <source>
        <dbReference type="ARBA" id="ARBA00022998"/>
    </source>
</evidence>
<dbReference type="Gene3D" id="3.80.10.10">
    <property type="entry name" value="Ribonuclease Inhibitor"/>
    <property type="match status" value="4"/>
</dbReference>
<dbReference type="SMART" id="SM00369">
    <property type="entry name" value="LRR_TYP"/>
    <property type="match status" value="12"/>
</dbReference>
<evidence type="ECO:0000256" key="2">
    <source>
        <dbReference type="ARBA" id="ARBA00005381"/>
    </source>
</evidence>
<dbReference type="PROSITE" id="PS50125">
    <property type="entry name" value="GUANYLATE_CYCLASE_2"/>
    <property type="match status" value="1"/>
</dbReference>
<dbReference type="PROSITE" id="PS51746">
    <property type="entry name" value="PPM_2"/>
    <property type="match status" value="1"/>
</dbReference>
<dbReference type="SUPFAM" id="SSF55073">
    <property type="entry name" value="Nucleotide cyclase"/>
    <property type="match status" value="1"/>
</dbReference>
<dbReference type="CDD" id="cd00143">
    <property type="entry name" value="PP2Cc"/>
    <property type="match status" value="1"/>
</dbReference>
<dbReference type="SMART" id="SM00332">
    <property type="entry name" value="PP2Cc"/>
    <property type="match status" value="1"/>
</dbReference>
<reference evidence="17 18" key="1">
    <citation type="submission" date="2018-10" db="EMBL/GenBank/DDBJ databases">
        <title>Complete genome sequence of Malassezia restricta CBS 7877.</title>
        <authorList>
            <person name="Morand S.C."/>
            <person name="Bertignac M."/>
            <person name="Iltis A."/>
            <person name="Kolder I."/>
            <person name="Pirovano W."/>
            <person name="Jourdain R."/>
            <person name="Clavaud C."/>
        </authorList>
    </citation>
    <scope>NUCLEOTIDE SEQUENCE [LARGE SCALE GENOMIC DNA]</scope>
    <source>
        <strain evidence="17 18">CBS 7877</strain>
    </source>
</reference>
<dbReference type="Pfam" id="PF13855">
    <property type="entry name" value="LRR_8"/>
    <property type="match status" value="1"/>
</dbReference>
<accession>A0A3G2RZF9</accession>
<dbReference type="Gene3D" id="3.60.40.10">
    <property type="entry name" value="PPM-type phosphatase domain"/>
    <property type="match status" value="1"/>
</dbReference>